<keyword evidence="5" id="KW-0460">Magnesium</keyword>
<sequence length="312" mass="34409">MLSRSVFTRRIVLNGPSRKLSTFVQIAPLPSEVSQVPNVAVLIDIQRATSTLTTAFAHGLYEARIYAHIEEVRSRAEKMKQEEDGDDVLLGGERNFIKIDGFDLDNSPRAYADEQLIAGKSLLFTSTNGARALAVLPKTTTVILGCFLNQRATRHFCQSCRSDLLLLCSGTHGERSDEDELFAGALASYLVEHCGYSYADNTTRDIAQVADHAAAFPLAWNKIMSESNNAKGLLVNGLAADIEFVKQIDLYPNILPMRPSSYSVIGSTGDEKQQLKFLDGDMSTPDDIVATDDDSYEEFLSDPPFIRRIGVY</sequence>
<gene>
    <name evidence="7" type="ORF">ALAG00032_LOCUS11235</name>
</gene>
<dbReference type="GO" id="GO:0000287">
    <property type="term" value="F:magnesium ion binding"/>
    <property type="evidence" value="ECO:0007669"/>
    <property type="project" value="InterPro"/>
</dbReference>
<evidence type="ECO:0000256" key="2">
    <source>
        <dbReference type="ARBA" id="ARBA00009997"/>
    </source>
</evidence>
<dbReference type="PANTHER" id="PTHR37311">
    <property type="entry name" value="2-PHOSPHOSULFOLACTATE PHOSPHATASE-RELATED"/>
    <property type="match status" value="1"/>
</dbReference>
<accession>A0A7S3K007</accession>
<organism evidence="7">
    <name type="scientific">Aureoumbra lagunensis</name>
    <dbReference type="NCBI Taxonomy" id="44058"/>
    <lineage>
        <taxon>Eukaryota</taxon>
        <taxon>Sar</taxon>
        <taxon>Stramenopiles</taxon>
        <taxon>Ochrophyta</taxon>
        <taxon>Pelagophyceae</taxon>
        <taxon>Pelagomonadales</taxon>
        <taxon>Aureoumbra</taxon>
    </lineage>
</organism>
<dbReference type="PANTHER" id="PTHR37311:SF1">
    <property type="entry name" value="2-PHOSPHOSULFOLACTATE PHOSPHATASE-RELATED"/>
    <property type="match status" value="1"/>
</dbReference>
<dbReference type="AlphaFoldDB" id="A0A7S3K007"/>
<dbReference type="InterPro" id="IPR036702">
    <property type="entry name" value="ComB-like_sf"/>
</dbReference>
<name>A0A7S3K007_9STRA</name>
<dbReference type="GO" id="GO:0050545">
    <property type="term" value="F:sulfopyruvate decarboxylase activity"/>
    <property type="evidence" value="ECO:0007669"/>
    <property type="project" value="TreeGrafter"/>
</dbReference>
<dbReference type="GO" id="GO:0050532">
    <property type="term" value="F:2-phosphosulfolactate phosphatase activity"/>
    <property type="evidence" value="ECO:0007669"/>
    <property type="project" value="UniProtKB-EC"/>
</dbReference>
<evidence type="ECO:0000256" key="4">
    <source>
        <dbReference type="ARBA" id="ARBA00022801"/>
    </source>
</evidence>
<evidence type="ECO:0000313" key="7">
    <source>
        <dbReference type="EMBL" id="CAE0370457.1"/>
    </source>
</evidence>
<dbReference type="InterPro" id="IPR005238">
    <property type="entry name" value="ComB-like"/>
</dbReference>
<evidence type="ECO:0000256" key="1">
    <source>
        <dbReference type="ARBA" id="ARBA00001946"/>
    </source>
</evidence>
<evidence type="ECO:0000256" key="5">
    <source>
        <dbReference type="ARBA" id="ARBA00022842"/>
    </source>
</evidence>
<evidence type="ECO:0000256" key="3">
    <source>
        <dbReference type="ARBA" id="ARBA00012953"/>
    </source>
</evidence>
<proteinExistence type="inferred from homology"/>
<comment type="cofactor">
    <cofactor evidence="1">
        <name>Mg(2+)</name>
        <dbReference type="ChEBI" id="CHEBI:18420"/>
    </cofactor>
</comment>
<protein>
    <recommendedName>
        <fullName evidence="3">2-phosphosulfolactate phosphatase</fullName>
        <ecNumber evidence="3">3.1.3.71</ecNumber>
    </recommendedName>
</protein>
<dbReference type="EMBL" id="HBIJ01016874">
    <property type="protein sequence ID" value="CAE0370457.1"/>
    <property type="molecule type" value="Transcribed_RNA"/>
</dbReference>
<comment type="catalytic activity">
    <reaction evidence="6">
        <text>(2R)-O-phospho-3-sulfolactate + H2O = (2R)-3-sulfolactate + phosphate</text>
        <dbReference type="Rhea" id="RHEA:23416"/>
        <dbReference type="ChEBI" id="CHEBI:15377"/>
        <dbReference type="ChEBI" id="CHEBI:15597"/>
        <dbReference type="ChEBI" id="CHEBI:43474"/>
        <dbReference type="ChEBI" id="CHEBI:58738"/>
        <dbReference type="EC" id="3.1.3.71"/>
    </reaction>
</comment>
<dbReference type="Pfam" id="PF04029">
    <property type="entry name" value="2-ph_phosp"/>
    <property type="match status" value="1"/>
</dbReference>
<keyword evidence="4" id="KW-0378">Hydrolase</keyword>
<evidence type="ECO:0000256" key="6">
    <source>
        <dbReference type="ARBA" id="ARBA00033711"/>
    </source>
</evidence>
<reference evidence="7" key="1">
    <citation type="submission" date="2021-01" db="EMBL/GenBank/DDBJ databases">
        <authorList>
            <person name="Corre E."/>
            <person name="Pelletier E."/>
            <person name="Niang G."/>
            <person name="Scheremetjew M."/>
            <person name="Finn R."/>
            <person name="Kale V."/>
            <person name="Holt S."/>
            <person name="Cochrane G."/>
            <person name="Meng A."/>
            <person name="Brown T."/>
            <person name="Cohen L."/>
        </authorList>
    </citation>
    <scope>NUCLEOTIDE SEQUENCE</scope>
    <source>
        <strain evidence="7">CCMP1510</strain>
    </source>
</reference>
<dbReference type="SUPFAM" id="SSF142823">
    <property type="entry name" value="ComB-like"/>
    <property type="match status" value="1"/>
</dbReference>
<dbReference type="EC" id="3.1.3.71" evidence="3"/>
<dbReference type="Gene3D" id="3.90.1560.10">
    <property type="entry name" value="ComB-like"/>
    <property type="match status" value="1"/>
</dbReference>
<comment type="similarity">
    <text evidence="2">Belongs to the ComB family.</text>
</comment>